<dbReference type="InterPro" id="IPR010920">
    <property type="entry name" value="LSM_dom_sf"/>
</dbReference>
<evidence type="ECO:0000259" key="11">
    <source>
        <dbReference type="PROSITE" id="PS52002"/>
    </source>
</evidence>
<accession>A0A9W8HC10</accession>
<evidence type="ECO:0000256" key="2">
    <source>
        <dbReference type="ARBA" id="ARBA00007927"/>
    </source>
</evidence>
<evidence type="ECO:0000256" key="3">
    <source>
        <dbReference type="ARBA" id="ARBA00022664"/>
    </source>
</evidence>
<reference evidence="12" key="1">
    <citation type="submission" date="2022-07" db="EMBL/GenBank/DDBJ databases">
        <title>Phylogenomic reconstructions and comparative analyses of Kickxellomycotina fungi.</title>
        <authorList>
            <person name="Reynolds N.K."/>
            <person name="Stajich J.E."/>
            <person name="Barry K."/>
            <person name="Grigoriev I.V."/>
            <person name="Crous P."/>
            <person name="Smith M.E."/>
        </authorList>
    </citation>
    <scope>NUCLEOTIDE SEQUENCE</scope>
    <source>
        <strain evidence="12">NBRC 105414</strain>
    </source>
</reference>
<dbReference type="PANTHER" id="PTHR11021">
    <property type="entry name" value="SMALL NUCLEAR RIBONUCLEOPROTEIN F SNRNP-F"/>
    <property type="match status" value="1"/>
</dbReference>
<evidence type="ECO:0000256" key="9">
    <source>
        <dbReference type="ARBA" id="ARBA00030144"/>
    </source>
</evidence>
<keyword evidence="3" id="KW-0507">mRNA processing</keyword>
<dbReference type="PROSITE" id="PS52002">
    <property type="entry name" value="SM"/>
    <property type="match status" value="1"/>
</dbReference>
<dbReference type="GO" id="GO:0071013">
    <property type="term" value="C:catalytic step 2 spliceosome"/>
    <property type="evidence" value="ECO:0007669"/>
    <property type="project" value="TreeGrafter"/>
</dbReference>
<keyword evidence="6" id="KW-0508">mRNA splicing</keyword>
<evidence type="ECO:0000256" key="6">
    <source>
        <dbReference type="ARBA" id="ARBA00023187"/>
    </source>
</evidence>
<evidence type="ECO:0000256" key="5">
    <source>
        <dbReference type="ARBA" id="ARBA00022884"/>
    </source>
</evidence>
<evidence type="ECO:0000256" key="7">
    <source>
        <dbReference type="ARBA" id="ARBA00023242"/>
    </source>
</evidence>
<evidence type="ECO:0000256" key="1">
    <source>
        <dbReference type="ARBA" id="ARBA00004123"/>
    </source>
</evidence>
<dbReference type="PANTHER" id="PTHR11021:SF0">
    <property type="entry name" value="SMALL NUCLEAR RIBONUCLEOPROTEIN F"/>
    <property type="match status" value="1"/>
</dbReference>
<dbReference type="SUPFAM" id="SSF50182">
    <property type="entry name" value="Sm-like ribonucleoproteins"/>
    <property type="match status" value="1"/>
</dbReference>
<evidence type="ECO:0000256" key="8">
    <source>
        <dbReference type="ARBA" id="ARBA00023274"/>
    </source>
</evidence>
<sequence length="115" mass="12556">MSAFRPVNPMPFLQGLVGQPVVARLKWGPEYLGVLVATDQHMNIQLVDPEEFQDGNSAGVVKGDMLIRCNNILYIRELKTGKTDKTDTSAAMDTAPPPAPPSEDEQMEEGEQQGS</sequence>
<gene>
    <name evidence="12" type="ORF">H4R18_002016</name>
</gene>
<dbReference type="InterPro" id="IPR047575">
    <property type="entry name" value="Sm"/>
</dbReference>
<keyword evidence="8" id="KW-0687">Ribonucleoprotein</keyword>
<evidence type="ECO:0000256" key="4">
    <source>
        <dbReference type="ARBA" id="ARBA00022728"/>
    </source>
</evidence>
<organism evidence="12 13">
    <name type="scientific">Coemansia javaensis</name>
    <dbReference type="NCBI Taxonomy" id="2761396"/>
    <lineage>
        <taxon>Eukaryota</taxon>
        <taxon>Fungi</taxon>
        <taxon>Fungi incertae sedis</taxon>
        <taxon>Zoopagomycota</taxon>
        <taxon>Kickxellomycotina</taxon>
        <taxon>Kickxellomycetes</taxon>
        <taxon>Kickxellales</taxon>
        <taxon>Kickxellaceae</taxon>
        <taxon>Coemansia</taxon>
    </lineage>
</organism>
<feature type="compositionally biased region" description="Acidic residues" evidence="10">
    <location>
        <begin position="102"/>
        <end position="115"/>
    </location>
</feature>
<dbReference type="GO" id="GO:0003723">
    <property type="term" value="F:RNA binding"/>
    <property type="evidence" value="ECO:0007669"/>
    <property type="project" value="UniProtKB-KW"/>
</dbReference>
<name>A0A9W8HC10_9FUNG</name>
<keyword evidence="13" id="KW-1185">Reference proteome</keyword>
<comment type="similarity">
    <text evidence="2">Belongs to the snRNP Sm proteins family. SmF/LSm6 subfamily.</text>
</comment>
<keyword evidence="5" id="KW-0694">RNA-binding</keyword>
<comment type="caution">
    <text evidence="12">The sequence shown here is derived from an EMBL/GenBank/DDBJ whole genome shotgun (WGS) entry which is preliminary data.</text>
</comment>
<dbReference type="GO" id="GO:0000398">
    <property type="term" value="P:mRNA splicing, via spliceosome"/>
    <property type="evidence" value="ECO:0007669"/>
    <property type="project" value="InterPro"/>
</dbReference>
<dbReference type="Gene3D" id="2.30.30.100">
    <property type="match status" value="1"/>
</dbReference>
<dbReference type="CDD" id="cd01722">
    <property type="entry name" value="Sm_F"/>
    <property type="match status" value="1"/>
</dbReference>
<dbReference type="AlphaFoldDB" id="A0A9W8HC10"/>
<keyword evidence="4" id="KW-0747">Spliceosome</keyword>
<comment type="subcellular location">
    <subcellularLocation>
        <location evidence="1">Nucleus</location>
    </subcellularLocation>
</comment>
<dbReference type="EMBL" id="JANBUL010000060">
    <property type="protein sequence ID" value="KAJ2782867.1"/>
    <property type="molecule type" value="Genomic_DNA"/>
</dbReference>
<evidence type="ECO:0000313" key="12">
    <source>
        <dbReference type="EMBL" id="KAJ2782867.1"/>
    </source>
</evidence>
<dbReference type="InterPro" id="IPR034100">
    <property type="entry name" value="Sm_F"/>
</dbReference>
<dbReference type="GO" id="GO:0005685">
    <property type="term" value="C:U1 snRNP"/>
    <property type="evidence" value="ECO:0007669"/>
    <property type="project" value="TreeGrafter"/>
</dbReference>
<feature type="region of interest" description="Disordered" evidence="10">
    <location>
        <begin position="83"/>
        <end position="115"/>
    </location>
</feature>
<dbReference type="SMART" id="SM00651">
    <property type="entry name" value="Sm"/>
    <property type="match status" value="1"/>
</dbReference>
<proteinExistence type="inferred from homology"/>
<dbReference type="OrthoDB" id="409625at2759"/>
<evidence type="ECO:0000256" key="10">
    <source>
        <dbReference type="SAM" id="MobiDB-lite"/>
    </source>
</evidence>
<feature type="domain" description="Sm" evidence="11">
    <location>
        <begin position="8"/>
        <end position="81"/>
    </location>
</feature>
<dbReference type="Pfam" id="PF01423">
    <property type="entry name" value="LSM"/>
    <property type="match status" value="1"/>
</dbReference>
<dbReference type="InterPro" id="IPR016487">
    <property type="entry name" value="Lsm6/sSmF"/>
</dbReference>
<keyword evidence="7" id="KW-0539">Nucleus</keyword>
<dbReference type="Proteomes" id="UP001140217">
    <property type="component" value="Unassembled WGS sequence"/>
</dbReference>
<protein>
    <recommendedName>
        <fullName evidence="9">Sm protein F</fullName>
    </recommendedName>
</protein>
<dbReference type="GO" id="GO:0034715">
    <property type="term" value="C:pICln-Sm protein complex"/>
    <property type="evidence" value="ECO:0007669"/>
    <property type="project" value="TreeGrafter"/>
</dbReference>
<evidence type="ECO:0000313" key="13">
    <source>
        <dbReference type="Proteomes" id="UP001140217"/>
    </source>
</evidence>
<dbReference type="InterPro" id="IPR001163">
    <property type="entry name" value="Sm_dom_euk/arc"/>
</dbReference>